<reference evidence="1 2" key="1">
    <citation type="journal article" date="2021" name="bioRxiv">
        <title>Unraveling nitrogen, sulfur and carbon metabolic pathways and microbial community transcriptional responses to substrate deprivation and toxicity stresses in a bioreactor mimicking anoxic brackish coastal sediment conditions.</title>
        <authorList>
            <person name="Martins P.D."/>
            <person name="Echeveste M.J."/>
            <person name="Arshad A."/>
            <person name="Kurth J."/>
            <person name="Ouboter H."/>
            <person name="Jetten M.S.M."/>
            <person name="Welte C.U."/>
        </authorList>
    </citation>
    <scope>NUCLEOTIDE SEQUENCE [LARGE SCALE GENOMIC DNA]</scope>
    <source>
        <strain evidence="1">MAG_38</strain>
    </source>
</reference>
<protein>
    <submittedName>
        <fullName evidence="1">YfiR family protein</fullName>
    </submittedName>
</protein>
<dbReference type="AlphaFoldDB" id="A0AAJ1ALI1"/>
<name>A0AAJ1ALI1_9BACT</name>
<organism evidence="1 2">
    <name type="scientific">Candidatus Methylomirabilis tolerans</name>
    <dbReference type="NCBI Taxonomy" id="3123416"/>
    <lineage>
        <taxon>Bacteria</taxon>
        <taxon>Candidatus Methylomirabilota</taxon>
        <taxon>Candidatus Methylomirabilia</taxon>
        <taxon>Candidatus Methylomirabilales</taxon>
        <taxon>Candidatus Methylomirabilaceae</taxon>
        <taxon>Candidatus Methylomirabilis</taxon>
    </lineage>
</organism>
<accession>A0AAJ1ALI1</accession>
<evidence type="ECO:0000313" key="1">
    <source>
        <dbReference type="EMBL" id="MBZ0160517.1"/>
    </source>
</evidence>
<dbReference type="Proteomes" id="UP001197609">
    <property type="component" value="Unassembled WGS sequence"/>
</dbReference>
<gene>
    <name evidence="1" type="ORF">K8G79_10350</name>
</gene>
<sequence length="190" mass="21322">MNRRPIFIRILLLCLLLVASGVDGVRPLSSAHAQPLPLEYQVKAVFLYQFLKFVEWPPQAFHATNQTICIGVVDDGSMSSALQSVEGKEAKGRRVVVKRFKKLEDLEFCHILFISSGLEGRMTEILDRLRGTSTLTVSDIDGFARRGGMINFITVENKIQFEINVDAAERAKLQISSHLLRLARIVPEGR</sequence>
<dbReference type="InterPro" id="IPR025293">
    <property type="entry name" value="YfiR/HmsC-like"/>
</dbReference>
<dbReference type="Pfam" id="PF13689">
    <property type="entry name" value="DUF4154"/>
    <property type="match status" value="1"/>
</dbReference>
<dbReference type="EMBL" id="JAIOIU010000130">
    <property type="protein sequence ID" value="MBZ0160517.1"/>
    <property type="molecule type" value="Genomic_DNA"/>
</dbReference>
<comment type="caution">
    <text evidence="1">The sequence shown here is derived from an EMBL/GenBank/DDBJ whole genome shotgun (WGS) entry which is preliminary data.</text>
</comment>
<evidence type="ECO:0000313" key="2">
    <source>
        <dbReference type="Proteomes" id="UP001197609"/>
    </source>
</evidence>
<proteinExistence type="predicted"/>